<keyword evidence="16" id="KW-1185">Reference proteome</keyword>
<dbReference type="Pfam" id="PF03705">
    <property type="entry name" value="CheR_N"/>
    <property type="match status" value="1"/>
</dbReference>
<dbReference type="EMBL" id="QGTJ01000001">
    <property type="protein sequence ID" value="PWV65526.1"/>
    <property type="molecule type" value="Genomic_DNA"/>
</dbReference>
<dbReference type="InterPro" id="IPR043128">
    <property type="entry name" value="Rev_trsase/Diguanyl_cyclase"/>
</dbReference>
<keyword evidence="6" id="KW-0949">S-adenosyl-L-methionine</keyword>
<dbReference type="SMART" id="SM00052">
    <property type="entry name" value="EAL"/>
    <property type="match status" value="1"/>
</dbReference>
<comment type="catalytic activity">
    <reaction evidence="1">
        <text>L-glutamyl-[protein] + S-adenosyl-L-methionine = [protein]-L-glutamate 5-O-methyl ester + S-adenosyl-L-homocysteine</text>
        <dbReference type="Rhea" id="RHEA:24452"/>
        <dbReference type="Rhea" id="RHEA-COMP:10208"/>
        <dbReference type="Rhea" id="RHEA-COMP:10311"/>
        <dbReference type="ChEBI" id="CHEBI:29973"/>
        <dbReference type="ChEBI" id="CHEBI:57856"/>
        <dbReference type="ChEBI" id="CHEBI:59789"/>
        <dbReference type="ChEBI" id="CHEBI:82795"/>
        <dbReference type="EC" id="2.1.1.80"/>
    </reaction>
</comment>
<dbReference type="SMART" id="SM00091">
    <property type="entry name" value="PAS"/>
    <property type="match status" value="6"/>
</dbReference>
<evidence type="ECO:0000259" key="10">
    <source>
        <dbReference type="PROSITE" id="PS50113"/>
    </source>
</evidence>
<evidence type="ECO:0000313" key="15">
    <source>
        <dbReference type="EMBL" id="PWV65526.1"/>
    </source>
</evidence>
<keyword evidence="4" id="KW-0489">Methyltransferase</keyword>
<dbReference type="GO" id="GO:0008983">
    <property type="term" value="F:protein-glutamate O-methyltransferase activity"/>
    <property type="evidence" value="ECO:0007669"/>
    <property type="project" value="UniProtKB-EC"/>
</dbReference>
<comment type="cofactor">
    <cofactor evidence="2">
        <name>Mg(2+)</name>
        <dbReference type="ChEBI" id="CHEBI:18420"/>
    </cofactor>
</comment>
<evidence type="ECO:0000313" key="16">
    <source>
        <dbReference type="Proteomes" id="UP000246569"/>
    </source>
</evidence>
<dbReference type="InterPro" id="IPR001633">
    <property type="entry name" value="EAL_dom"/>
</dbReference>
<dbReference type="Gene3D" id="3.30.450.20">
    <property type="entry name" value="PAS domain"/>
    <property type="match status" value="6"/>
</dbReference>
<accession>A0A317MZD4</accession>
<feature type="domain" description="PAS" evidence="9">
    <location>
        <begin position="1229"/>
        <end position="1299"/>
    </location>
</feature>
<evidence type="ECO:0000256" key="2">
    <source>
        <dbReference type="ARBA" id="ARBA00001946"/>
    </source>
</evidence>
<name>A0A317MZD4_9GAMM</name>
<dbReference type="SUPFAM" id="SSF52738">
    <property type="entry name" value="Methylesterase CheB, C-terminal domain"/>
    <property type="match status" value="1"/>
</dbReference>
<dbReference type="PANTHER" id="PTHR44757:SF2">
    <property type="entry name" value="BIOFILM ARCHITECTURE MAINTENANCE PROTEIN MBAA"/>
    <property type="match status" value="1"/>
</dbReference>
<dbReference type="SUPFAM" id="SSF53335">
    <property type="entry name" value="S-adenosyl-L-methionine-dependent methyltransferases"/>
    <property type="match status" value="1"/>
</dbReference>
<feature type="domain" description="PAC" evidence="10">
    <location>
        <begin position="1300"/>
        <end position="1355"/>
    </location>
</feature>
<dbReference type="NCBIfam" id="TIGR00254">
    <property type="entry name" value="GGDEF"/>
    <property type="match status" value="1"/>
</dbReference>
<dbReference type="InterPro" id="IPR013655">
    <property type="entry name" value="PAS_fold_3"/>
</dbReference>
<feature type="domain" description="PAC" evidence="10">
    <location>
        <begin position="1425"/>
        <end position="1477"/>
    </location>
</feature>
<dbReference type="Gene3D" id="3.40.50.180">
    <property type="entry name" value="Methylesterase CheB, C-terminal domain"/>
    <property type="match status" value="1"/>
</dbReference>
<dbReference type="InterPro" id="IPR000780">
    <property type="entry name" value="CheR_MeTrfase"/>
</dbReference>
<dbReference type="NCBIfam" id="TIGR00229">
    <property type="entry name" value="sensory_box"/>
    <property type="match status" value="4"/>
</dbReference>
<dbReference type="Gene3D" id="2.10.70.100">
    <property type="match status" value="1"/>
</dbReference>
<dbReference type="EC" id="2.1.1.80" evidence="3"/>
<dbReference type="InterPro" id="IPR036804">
    <property type="entry name" value="CheR_N_sf"/>
</dbReference>
<dbReference type="Pfam" id="PF08447">
    <property type="entry name" value="PAS_3"/>
    <property type="match status" value="2"/>
</dbReference>
<dbReference type="Gene3D" id="3.40.50.150">
    <property type="entry name" value="Vaccinia Virus protein VP39"/>
    <property type="match status" value="1"/>
</dbReference>
<dbReference type="InterPro" id="IPR029063">
    <property type="entry name" value="SAM-dependent_MTases_sf"/>
</dbReference>
<dbReference type="Proteomes" id="UP000246569">
    <property type="component" value="Unassembled WGS sequence"/>
</dbReference>
<dbReference type="Pfam" id="PF00990">
    <property type="entry name" value="GGDEF"/>
    <property type="match status" value="1"/>
</dbReference>
<dbReference type="InterPro" id="IPR022642">
    <property type="entry name" value="CheR_C"/>
</dbReference>
<feature type="region of interest" description="Disordered" evidence="8">
    <location>
        <begin position="673"/>
        <end position="696"/>
    </location>
</feature>
<dbReference type="SMART" id="SM00086">
    <property type="entry name" value="PAC"/>
    <property type="match status" value="5"/>
</dbReference>
<dbReference type="InterPro" id="IPR035919">
    <property type="entry name" value="EAL_sf"/>
</dbReference>
<dbReference type="SMART" id="SM00138">
    <property type="entry name" value="MeTrc"/>
    <property type="match status" value="1"/>
</dbReference>
<dbReference type="InterPro" id="IPR029787">
    <property type="entry name" value="Nucleotide_cyclase"/>
</dbReference>
<reference evidence="15 16" key="1">
    <citation type="submission" date="2018-05" db="EMBL/GenBank/DDBJ databases">
        <title>Genomic Encyclopedia of Type Strains, Phase IV (KMG-IV): sequencing the most valuable type-strain genomes for metagenomic binning, comparative biology and taxonomic classification.</title>
        <authorList>
            <person name="Goeker M."/>
        </authorList>
    </citation>
    <scope>NUCLEOTIDE SEQUENCE [LARGE SCALE GENOMIC DNA]</scope>
    <source>
        <strain evidence="15 16">DSM 23606</strain>
    </source>
</reference>
<feature type="domain" description="PAS" evidence="9">
    <location>
        <begin position="1359"/>
        <end position="1398"/>
    </location>
</feature>
<dbReference type="InterPro" id="IPR052155">
    <property type="entry name" value="Biofilm_reg_signaling"/>
</dbReference>
<dbReference type="InterPro" id="IPR013656">
    <property type="entry name" value="PAS_4"/>
</dbReference>
<feature type="active site" evidence="7">
    <location>
        <position position="52"/>
    </location>
</feature>
<dbReference type="InterPro" id="IPR000014">
    <property type="entry name" value="PAS"/>
</dbReference>
<dbReference type="Gene3D" id="3.30.70.270">
    <property type="match status" value="1"/>
</dbReference>
<feature type="domain" description="EAL" evidence="13">
    <location>
        <begin position="1651"/>
        <end position="1905"/>
    </location>
</feature>
<dbReference type="CDD" id="cd01949">
    <property type="entry name" value="GGDEF"/>
    <property type="match status" value="1"/>
</dbReference>
<keyword evidence="7" id="KW-0145">Chemotaxis</keyword>
<dbReference type="SUPFAM" id="SSF141868">
    <property type="entry name" value="EAL domain-like"/>
    <property type="match status" value="1"/>
</dbReference>
<evidence type="ECO:0000259" key="13">
    <source>
        <dbReference type="PROSITE" id="PS50883"/>
    </source>
</evidence>
<dbReference type="SUPFAM" id="SSF55073">
    <property type="entry name" value="Nucleotide cyclase"/>
    <property type="match status" value="1"/>
</dbReference>
<dbReference type="InterPro" id="IPR000700">
    <property type="entry name" value="PAS-assoc_C"/>
</dbReference>
<dbReference type="FunFam" id="3.30.70.270:FF:000001">
    <property type="entry name" value="Diguanylate cyclase domain protein"/>
    <property type="match status" value="1"/>
</dbReference>
<dbReference type="Pfam" id="PF01739">
    <property type="entry name" value="CheR"/>
    <property type="match status" value="1"/>
</dbReference>
<dbReference type="Pfam" id="PF13426">
    <property type="entry name" value="PAS_9"/>
    <property type="match status" value="2"/>
</dbReference>
<dbReference type="PROSITE" id="PS50113">
    <property type="entry name" value="PAC"/>
    <property type="match status" value="4"/>
</dbReference>
<dbReference type="PROSITE" id="PS50887">
    <property type="entry name" value="GGDEF"/>
    <property type="match status" value="1"/>
</dbReference>
<dbReference type="GO" id="GO:0006935">
    <property type="term" value="P:chemotaxis"/>
    <property type="evidence" value="ECO:0007669"/>
    <property type="project" value="UniProtKB-UniRule"/>
</dbReference>
<keyword evidence="5" id="KW-0808">Transferase</keyword>
<dbReference type="GO" id="GO:0032259">
    <property type="term" value="P:methylation"/>
    <property type="evidence" value="ECO:0007669"/>
    <property type="project" value="UniProtKB-KW"/>
</dbReference>
<evidence type="ECO:0000256" key="5">
    <source>
        <dbReference type="ARBA" id="ARBA00022679"/>
    </source>
</evidence>
<dbReference type="Gene3D" id="3.20.20.450">
    <property type="entry name" value="EAL domain"/>
    <property type="match status" value="1"/>
</dbReference>
<dbReference type="GO" id="GO:0008984">
    <property type="term" value="F:protein-glutamate methylesterase activity"/>
    <property type="evidence" value="ECO:0007669"/>
    <property type="project" value="InterPro"/>
</dbReference>
<feature type="domain" description="CheB-type methylesterase" evidence="11">
    <location>
        <begin position="13"/>
        <end position="202"/>
    </location>
</feature>
<gene>
    <name evidence="15" type="ORF">C7443_1019</name>
</gene>
<feature type="domain" description="PAS" evidence="9">
    <location>
        <begin position="833"/>
        <end position="887"/>
    </location>
</feature>
<dbReference type="Pfam" id="PF08448">
    <property type="entry name" value="PAS_4"/>
    <property type="match status" value="1"/>
</dbReference>
<keyword evidence="7" id="KW-0378">Hydrolase</keyword>
<dbReference type="PROSITE" id="PS50122">
    <property type="entry name" value="CHEB"/>
    <property type="match status" value="1"/>
</dbReference>
<dbReference type="CDD" id="cd01948">
    <property type="entry name" value="EAL"/>
    <property type="match status" value="1"/>
</dbReference>
<evidence type="ECO:0000256" key="6">
    <source>
        <dbReference type="ARBA" id="ARBA00022691"/>
    </source>
</evidence>
<dbReference type="GO" id="GO:0000156">
    <property type="term" value="F:phosphorelay response regulator activity"/>
    <property type="evidence" value="ECO:0007669"/>
    <property type="project" value="InterPro"/>
</dbReference>
<dbReference type="Pfam" id="PF13596">
    <property type="entry name" value="PAS_10"/>
    <property type="match status" value="1"/>
</dbReference>
<evidence type="ECO:0000256" key="3">
    <source>
        <dbReference type="ARBA" id="ARBA00012534"/>
    </source>
</evidence>
<dbReference type="InterPro" id="IPR035965">
    <property type="entry name" value="PAS-like_dom_sf"/>
</dbReference>
<dbReference type="PROSITE" id="PS50123">
    <property type="entry name" value="CHER"/>
    <property type="match status" value="1"/>
</dbReference>
<feature type="active site" evidence="7">
    <location>
        <position position="144"/>
    </location>
</feature>
<sequence length="2028" mass="225445">MAVTDEPIPPSTETPATRLVVIGASAGGLQALRPLVARLEPQAGIAWVLAQHLSPTQPSLLVQLLAAQSRLDVLAAEDGMPLRDKCLLVCPPGVDICIDGERVLLVAPTDSAYSVPSIDRLFASAAASHGAAVVAVVLSGAGNDGSAGVAAVRAAGGTVIVQQPDEALQRGMPSAVLAAAQADLCGGIAEIAGWLNAIASTRHRGGDDGGVFQELLHRVAQETGLDVGQYKENTLRRQTLRRLRGLGYDTLAQYLEHVRREPQELVQLQQCFMISVSSFFRDAGVFAALELALRPLVMQRHHGDSIRVWVPACASGEEAYSIAIVLAELLGERLGQFDVRVFATDIDREALDFARSGRYPAEAVAMLDPQRRQRWFVQQDRHWRVVKTVRDLCVFSAHDVLRHPPFIHMDLISCRNLLIYFKPQQQEELLGTFHHALNGDGLLLLGKSESTGFGSRLFETLDPALKLYRRRPGPSPQAGKLARFGMVPLGNAVISPKHAGAARQQTLGEAAQAMIVREYGPPGVLVNSAFEPLHFFGRSQRYFALPTDGADFSVFALCIPELRAELKAMAYRWMQETVSEIRGCVSVVRHGEEEVRVRPVLRRVTLATPGTGEAFLICFEETPSGLGCLTEAEIDADDERAALRKELADTREHLQAVIEELEASNEELQSLNEEIQSSSEELQSSNEELQSSNEELSTLNDELRAKSIEAMQLNAVLANVQNSIQMGLVVVDRDGRVTRFNTLAVRVFGLVDKDIGQFIYGIPSRIELPQLRARIAAVVAGGSASVERVHAGEFHYLMQVAPYIDELGERAGALLSFTDVSELQRAEEAHRSSEARFHHVWDACLEGLVVVDAQGRIVLVNPAAQRMFGYGPDELPGLGIERLVPEDLGAQHGRHRLQYMHGPALARPMGQLNNIRGRRADGSTFPVEVGLSRFSFEGVGYALASVSDISERRAAELALRDSEMRLRLALDAAHAGYWQWELASGDLFWSERLWSMYGLEQPLPQPSFADWCETLDPRDRERVTTEVLDATQAGRDLEIDWRVNLPPGHPERWLFARGRALFDESGRLDRYLGIVLDISERKLAAERRQRSEALAAELGLLHELLDSTLAGYWDWNLTADTEYFSPTFKRMLGYADDELEHRPQALQALIFPEDRVKLETLFERHVRSRGRERYYGEVRYRHKGGSTVWVICAGRVVQWGEQGEPLRMVGCHIDITRQRELELERARESEARVSAILDNVGACIYIKDRDYRYTYVNTAVSELTGMSADRILGCDDTAFFDAATVAGLRANDRRVIEDGERVEIEETHFQADDGLQRTFLSIKLPLRRQSGEIYALCGISTDITEHKRVEARLGLAASVFTHAQEGIMITDDDGVMLDVNATFTRITGYTRDEAVGRNANLLCSGRHGEDFYTAMWSALIAEGRWQGEIWNRRKNGDVYPQALNIAAVRDGGGDCRYYVALFADISEQKEHQRQLEHIAHFDILTGLPNRFLLADRLQQGIAHARRRNTCMALVYLDLDGFKAVNDSYGHEVGDRLLIAISQRLHETLRAADTLARLGGDEFVAVLNDLTTPEEYVGILERLLQAAAGLVDIDGLRLQLSASCGVTLFPEDNGDADTLLRHADQAMYQAKLAGKNRYHLFDPESDRQTRTQRENLQRIAEALERREFVLYYQPKVNMRSGEVVGAEALIRWQHPQRGLLPPLAFLPVIENTPLIARVGDWVLDTALEQLDRWHASGLELSVSVNIAAAHLQQEDFLPRLREKLARHPTLPHHSLELEVLETAALDDIGRISQFIHGCRALGVSFSLDDFGTGYASLTYLKRLPATVLKIDQSFVRDMLWDAEDLAIVEGVVGLARTFHREVIAEGVETAEHGELLLRLGCELAQGYGIARPMPAQDLPAWAASWQPAASWEALRELPPVHEELPLVYAEAQVRHWLHLLDAATDTVTYLPPLQVWQDRLGRWLDGEGQQLCGTLEVFQAFRGLHERVMALVPAAEHSVDASALAAFRELCAQLLQVLPALALALRQRS</sequence>
<evidence type="ECO:0000256" key="4">
    <source>
        <dbReference type="ARBA" id="ARBA00022603"/>
    </source>
</evidence>
<dbReference type="SUPFAM" id="SSF55785">
    <property type="entry name" value="PYP-like sensor domain (PAS domain)"/>
    <property type="match status" value="6"/>
</dbReference>
<dbReference type="Gene3D" id="1.10.155.10">
    <property type="entry name" value="Chemotaxis receptor methyltransferase CheR, N-terminal domain"/>
    <property type="match status" value="1"/>
</dbReference>
<dbReference type="PANTHER" id="PTHR44757">
    <property type="entry name" value="DIGUANYLATE CYCLASE DGCP"/>
    <property type="match status" value="1"/>
</dbReference>
<protein>
    <recommendedName>
        <fullName evidence="3">protein-glutamate O-methyltransferase</fullName>
        <ecNumber evidence="3">2.1.1.80</ecNumber>
    </recommendedName>
</protein>
<evidence type="ECO:0000256" key="7">
    <source>
        <dbReference type="PROSITE-ProRule" id="PRU00050"/>
    </source>
</evidence>
<dbReference type="PRINTS" id="PR00996">
    <property type="entry name" value="CHERMTFRASE"/>
</dbReference>
<feature type="active site" evidence="7">
    <location>
        <position position="25"/>
    </location>
</feature>
<comment type="caution">
    <text evidence="15">The sequence shown here is derived from an EMBL/GenBank/DDBJ whole genome shotgun (WGS) entry which is preliminary data.</text>
</comment>
<feature type="domain" description="PAS" evidence="9">
    <location>
        <begin position="1097"/>
        <end position="1169"/>
    </location>
</feature>
<evidence type="ECO:0000259" key="12">
    <source>
        <dbReference type="PROSITE" id="PS50123"/>
    </source>
</evidence>
<evidence type="ECO:0000256" key="1">
    <source>
        <dbReference type="ARBA" id="ARBA00001541"/>
    </source>
</evidence>
<dbReference type="InterPro" id="IPR000160">
    <property type="entry name" value="GGDEF_dom"/>
</dbReference>
<feature type="domain" description="CheR-type methyltransferase" evidence="12">
    <location>
        <begin position="212"/>
        <end position="471"/>
    </location>
</feature>
<dbReference type="InterPro" id="IPR000673">
    <property type="entry name" value="Sig_transdc_resp-reg_Me-estase"/>
</dbReference>
<dbReference type="PROSITE" id="PS50883">
    <property type="entry name" value="EAL"/>
    <property type="match status" value="1"/>
</dbReference>
<dbReference type="InterPro" id="IPR001610">
    <property type="entry name" value="PAC"/>
</dbReference>
<feature type="domain" description="GGDEF" evidence="14">
    <location>
        <begin position="1509"/>
        <end position="1642"/>
    </location>
</feature>
<dbReference type="GO" id="GO:0005737">
    <property type="term" value="C:cytoplasm"/>
    <property type="evidence" value="ECO:0007669"/>
    <property type="project" value="InterPro"/>
</dbReference>
<feature type="domain" description="PAC" evidence="10">
    <location>
        <begin position="1174"/>
        <end position="1227"/>
    </location>
</feature>
<dbReference type="Pfam" id="PF00563">
    <property type="entry name" value="EAL"/>
    <property type="match status" value="1"/>
</dbReference>
<dbReference type="SMART" id="SM00267">
    <property type="entry name" value="GGDEF"/>
    <property type="match status" value="1"/>
</dbReference>
<dbReference type="InterPro" id="IPR035909">
    <property type="entry name" value="CheB_C"/>
</dbReference>
<dbReference type="SUPFAM" id="SSF47757">
    <property type="entry name" value="Chemotaxis receptor methyltransferase CheR, N-terminal domain"/>
    <property type="match status" value="1"/>
</dbReference>
<evidence type="ECO:0000259" key="9">
    <source>
        <dbReference type="PROSITE" id="PS50112"/>
    </source>
</evidence>
<organism evidence="15 16">
    <name type="scientific">Plasticicumulans acidivorans</name>
    <dbReference type="NCBI Taxonomy" id="886464"/>
    <lineage>
        <taxon>Bacteria</taxon>
        <taxon>Pseudomonadati</taxon>
        <taxon>Pseudomonadota</taxon>
        <taxon>Gammaproteobacteria</taxon>
        <taxon>Candidatus Competibacteraceae</taxon>
        <taxon>Plasticicumulans</taxon>
    </lineage>
</organism>
<evidence type="ECO:0000259" key="14">
    <source>
        <dbReference type="PROSITE" id="PS50887"/>
    </source>
</evidence>
<feature type="domain" description="PAC" evidence="10">
    <location>
        <begin position="1037"/>
        <end position="1090"/>
    </location>
</feature>
<dbReference type="Pfam" id="PF01339">
    <property type="entry name" value="CheB_methylest"/>
    <property type="match status" value="1"/>
</dbReference>
<dbReference type="CDD" id="cd00130">
    <property type="entry name" value="PAS"/>
    <property type="match status" value="6"/>
</dbReference>
<proteinExistence type="predicted"/>
<evidence type="ECO:0000259" key="11">
    <source>
        <dbReference type="PROSITE" id="PS50122"/>
    </source>
</evidence>
<dbReference type="PROSITE" id="PS50112">
    <property type="entry name" value="PAS"/>
    <property type="match status" value="4"/>
</dbReference>
<dbReference type="InterPro" id="IPR022641">
    <property type="entry name" value="CheR_N"/>
</dbReference>
<evidence type="ECO:0000256" key="8">
    <source>
        <dbReference type="SAM" id="MobiDB-lite"/>
    </source>
</evidence>
<dbReference type="RefSeq" id="WP_170123419.1">
    <property type="nucleotide sequence ID" value="NZ_QGTJ01000001.1"/>
</dbReference>